<dbReference type="PANTHER" id="PTHR46601">
    <property type="entry name" value="ULP_PROTEASE DOMAIN-CONTAINING PROTEIN"/>
    <property type="match status" value="1"/>
</dbReference>
<keyword evidence="2" id="KW-1185">Reference proteome</keyword>
<organism evidence="1 2">
    <name type="scientific">Diabrotica virgifera virgifera</name>
    <name type="common">western corn rootworm</name>
    <dbReference type="NCBI Taxonomy" id="50390"/>
    <lineage>
        <taxon>Eukaryota</taxon>
        <taxon>Metazoa</taxon>
        <taxon>Ecdysozoa</taxon>
        <taxon>Arthropoda</taxon>
        <taxon>Hexapoda</taxon>
        <taxon>Insecta</taxon>
        <taxon>Pterygota</taxon>
        <taxon>Neoptera</taxon>
        <taxon>Endopterygota</taxon>
        <taxon>Coleoptera</taxon>
        <taxon>Polyphaga</taxon>
        <taxon>Cucujiformia</taxon>
        <taxon>Chrysomeloidea</taxon>
        <taxon>Chrysomelidae</taxon>
        <taxon>Galerucinae</taxon>
        <taxon>Diabroticina</taxon>
        <taxon>Diabroticites</taxon>
        <taxon>Diabrotica</taxon>
    </lineage>
</organism>
<dbReference type="RefSeq" id="XP_050504145.1">
    <property type="nucleotide sequence ID" value="XM_050648188.1"/>
</dbReference>
<reference evidence="1" key="1">
    <citation type="submission" date="2025-05" db="UniProtKB">
        <authorList>
            <consortium name="EnsemblMetazoa"/>
        </authorList>
    </citation>
    <scope>IDENTIFICATION</scope>
</reference>
<accession>A0ABM5K1T0</accession>
<dbReference type="EnsemblMetazoa" id="XM_050648188.1">
    <property type="protein sequence ID" value="XP_050504145.1"/>
    <property type="gene ID" value="LOC126883018"/>
</dbReference>
<sequence length="362" mass="42092">MKTLKESLTENEILFHIDFSENFLCKYANEAQSVHFGASRDQITLHTGMMYHKSKKEGFCTVSKSLRHDPASIMAHMEIIINHYQHELETEFKTIHFLSDSPSSQYRNKKMFFYLQQVLPKLFPQIQHISWNYSEAGHGKGAPDGIGATIKRTADQLITFNHDINNFDVFVKCIQENISNIHIKCLNENNIEKFDAFLPPLPKPYKGTMQTHQVTWNHITRELSFRTLSCFKCSFENCIHYAIENKVAPLQSSYLSEENDNGRATARPTGIEEFSEDTWVTAIFDNDWYPGIIEKIDRNIMTVNFMMKNGKSFFWPDIADRQTVTTRNGILCQLVHPPEPVSNRFYKIQEYDYIDNLFKSSV</sequence>
<dbReference type="Proteomes" id="UP001652700">
    <property type="component" value="Unplaced"/>
</dbReference>
<dbReference type="PANTHER" id="PTHR46601:SF2">
    <property type="entry name" value="UBIQUITIN-LIKE PROTEASE FAMILY PROFILE DOMAIN-CONTAINING PROTEIN"/>
    <property type="match status" value="1"/>
</dbReference>
<name>A0ABM5K1T0_DIAVI</name>
<evidence type="ECO:0000313" key="2">
    <source>
        <dbReference type="Proteomes" id="UP001652700"/>
    </source>
</evidence>
<protein>
    <submittedName>
        <fullName evidence="1">Uncharacterized protein</fullName>
    </submittedName>
</protein>
<evidence type="ECO:0000313" key="1">
    <source>
        <dbReference type="EnsemblMetazoa" id="XP_050504145.1"/>
    </source>
</evidence>
<proteinExistence type="predicted"/>
<dbReference type="GeneID" id="126883018"/>